<keyword evidence="2" id="KW-1185">Reference proteome</keyword>
<sequence length="866" mass="98738">MIFRPQARPLRMLVGSGRCSRANVNELFTSPSRRLSMSCRFALARIVSENKKGGIFPRVRWIYSTIRPRVGESWVTQSEQEQLHGAQQGQDWNQHGFTEFSTADQENVGLAAESHGHTEEELFNLNEDVQMSDSTDDIIILDQGKFIKKRATVTPAVQFIEPESIDSSAMQLLVKEAPGSETLVESVNELQPKANVMSEERYMQTKQILNGAFNREQLVRYTRLHGGRTSSKAAAIKYIMNNVWQLQISGTVGRDLLTERVHYFTERRELVLLLSKDAKLPREWSKLGAEVVINPTNLTLVVRATEEIGHIVMSKLEHVLKNIIDVSVDLSCLSYASNATIDDIPLGMISRLTNTAVDVIDRTTLRISSLTASRIDVARRLVILSLNLYRREKQTLLYRAGSLVLGDTNFYRVHEDESLPWHFRSSQWTRWRSVKLRPYNENSQTLSDFMLEYPMLISKENAKMKSERYKLVDPKEEGKYAQQLIGFDPTKNADKVVSDTVRSLIRGIADEEEGRWSSQQQQKAGNAEAVVETQRRELSNDELYFSGVFGKLNEVTKDGGLPNRDGYVLERPEYSATFGYALHEESKIGHDADRLRKSKLHSAEKYTFLENSPIFTRFIDNFATTEHRDSIDEIVNESPRALLELMPHSGESKINTYVLLKFVPSPYVHPFDFGDYPPVDITIPTTDKWIAENSKAFIRAHESDAVADLCLQQQELDVRFRRRVTGRISPDQVGVKNFLDKLDIDLLDRKVVKIPPTVDIGLQSDGKLTQPEDGMADTVTDESKPLDGTIRYLFKSFEQRTELTYRYKDYILKYCIVEGGVLDGRRIETRLEFDPERGVEHTDSELETFARRAVDLVVGATMLSRT</sequence>
<organism evidence="1 2">
    <name type="scientific">Lipomyces kononenkoae</name>
    <name type="common">Yeast</name>
    <dbReference type="NCBI Taxonomy" id="34357"/>
    <lineage>
        <taxon>Eukaryota</taxon>
        <taxon>Fungi</taxon>
        <taxon>Dikarya</taxon>
        <taxon>Ascomycota</taxon>
        <taxon>Saccharomycotina</taxon>
        <taxon>Lipomycetes</taxon>
        <taxon>Lipomycetales</taxon>
        <taxon>Lipomycetaceae</taxon>
        <taxon>Lipomyces</taxon>
    </lineage>
</organism>
<proteinExistence type="predicted"/>
<protein>
    <submittedName>
        <fullName evidence="1">Mitochondrial inner-membrane-bound regulator-domain-containing protein</fullName>
    </submittedName>
</protein>
<dbReference type="EMBL" id="MU971427">
    <property type="protein sequence ID" value="KAK9235165.1"/>
    <property type="molecule type" value="Genomic_DNA"/>
</dbReference>
<dbReference type="Proteomes" id="UP001433508">
    <property type="component" value="Unassembled WGS sequence"/>
</dbReference>
<comment type="caution">
    <text evidence="1">The sequence shown here is derived from an EMBL/GenBank/DDBJ whole genome shotgun (WGS) entry which is preliminary data.</text>
</comment>
<accession>A0ACC3SU78</accession>
<reference evidence="2" key="1">
    <citation type="journal article" date="2024" name="Front. Bioeng. Biotechnol.">
        <title>Genome-scale model development and genomic sequencing of the oleaginous clade Lipomyces.</title>
        <authorList>
            <person name="Czajka J.J."/>
            <person name="Han Y."/>
            <person name="Kim J."/>
            <person name="Mondo S.J."/>
            <person name="Hofstad B.A."/>
            <person name="Robles A."/>
            <person name="Haridas S."/>
            <person name="Riley R."/>
            <person name="LaButti K."/>
            <person name="Pangilinan J."/>
            <person name="Andreopoulos W."/>
            <person name="Lipzen A."/>
            <person name="Yan J."/>
            <person name="Wang M."/>
            <person name="Ng V."/>
            <person name="Grigoriev I.V."/>
            <person name="Spatafora J.W."/>
            <person name="Magnuson J.K."/>
            <person name="Baker S.E."/>
            <person name="Pomraning K.R."/>
        </authorList>
    </citation>
    <scope>NUCLEOTIDE SEQUENCE [LARGE SCALE GENOMIC DNA]</scope>
    <source>
        <strain evidence="2">CBS 7786</strain>
    </source>
</reference>
<name>A0ACC3SU78_LIPKO</name>
<evidence type="ECO:0000313" key="1">
    <source>
        <dbReference type="EMBL" id="KAK9235165.1"/>
    </source>
</evidence>
<evidence type="ECO:0000313" key="2">
    <source>
        <dbReference type="Proteomes" id="UP001433508"/>
    </source>
</evidence>
<gene>
    <name evidence="1" type="ORF">V1525DRAFT_410711</name>
</gene>